<proteinExistence type="inferred from homology"/>
<evidence type="ECO:0000256" key="5">
    <source>
        <dbReference type="ARBA" id="ARBA00038253"/>
    </source>
</evidence>
<dbReference type="PROSITE" id="PS50005">
    <property type="entry name" value="TPR"/>
    <property type="match status" value="1"/>
</dbReference>
<dbReference type="PROSITE" id="PS50293">
    <property type="entry name" value="TPR_REGION"/>
    <property type="match status" value="1"/>
</dbReference>
<accession>I8YY95</accession>
<evidence type="ECO:0000256" key="4">
    <source>
        <dbReference type="ARBA" id="ARBA00022803"/>
    </source>
</evidence>
<evidence type="ECO:0000313" key="9">
    <source>
        <dbReference type="Proteomes" id="UP000005150"/>
    </source>
</evidence>
<dbReference type="InterPro" id="IPR011990">
    <property type="entry name" value="TPR-like_helical_dom_sf"/>
</dbReference>
<keyword evidence="7" id="KW-0812">Transmembrane</keyword>
<comment type="similarity">
    <text evidence="5">Belongs to the Rap family.</text>
</comment>
<dbReference type="Gene3D" id="1.25.40.10">
    <property type="entry name" value="Tetratricopeptide repeat domain"/>
    <property type="match status" value="2"/>
</dbReference>
<name>I8YY95_9BACE</name>
<protein>
    <submittedName>
        <fullName evidence="8">Uncharacterized protein</fullName>
    </submittedName>
</protein>
<evidence type="ECO:0000256" key="7">
    <source>
        <dbReference type="SAM" id="Phobius"/>
    </source>
</evidence>
<reference evidence="8 9" key="1">
    <citation type="submission" date="2012-02" db="EMBL/GenBank/DDBJ databases">
        <title>The Genome Sequence of Bacteroides salyersiae CL02T12C01.</title>
        <authorList>
            <consortium name="The Broad Institute Genome Sequencing Platform"/>
            <person name="Earl A."/>
            <person name="Ward D."/>
            <person name="Feldgarden M."/>
            <person name="Gevers D."/>
            <person name="Zitomersky N.L."/>
            <person name="Coyne M.J."/>
            <person name="Comstock L.E."/>
            <person name="Young S.K."/>
            <person name="Zeng Q."/>
            <person name="Gargeya S."/>
            <person name="Fitzgerald M."/>
            <person name="Haas B."/>
            <person name="Abouelleil A."/>
            <person name="Alvarado L."/>
            <person name="Arachchi H.M."/>
            <person name="Berlin A."/>
            <person name="Chapman S.B."/>
            <person name="Gearin G."/>
            <person name="Goldberg J."/>
            <person name="Griggs A."/>
            <person name="Gujja S."/>
            <person name="Hansen M."/>
            <person name="Heiman D."/>
            <person name="Howarth C."/>
            <person name="Larimer J."/>
            <person name="Lui A."/>
            <person name="MacDonald P.J.P."/>
            <person name="McCowen C."/>
            <person name="Montmayeur A."/>
            <person name="Murphy C."/>
            <person name="Neiman D."/>
            <person name="Pearson M."/>
            <person name="Priest M."/>
            <person name="Roberts A."/>
            <person name="Saif S."/>
            <person name="Shea T."/>
            <person name="Sisk P."/>
            <person name="Stolte C."/>
            <person name="Sykes S."/>
            <person name="Wortman J."/>
            <person name="Nusbaum C."/>
            <person name="Birren B."/>
        </authorList>
    </citation>
    <scope>NUCLEOTIDE SEQUENCE [LARGE SCALE GENOMIC DNA]</scope>
    <source>
        <strain evidence="8 9">CL02T12C01</strain>
    </source>
</reference>
<comment type="caution">
    <text evidence="8">The sequence shown here is derived from an EMBL/GenBank/DDBJ whole genome shotgun (WGS) entry which is preliminary data.</text>
</comment>
<keyword evidence="4 6" id="KW-0802">TPR repeat</keyword>
<keyword evidence="2" id="KW-0963">Cytoplasm</keyword>
<dbReference type="PANTHER" id="PTHR46630:SF1">
    <property type="entry name" value="TETRATRICOPEPTIDE REPEAT PROTEIN 29"/>
    <property type="match status" value="1"/>
</dbReference>
<keyword evidence="9" id="KW-1185">Reference proteome</keyword>
<evidence type="ECO:0000256" key="2">
    <source>
        <dbReference type="ARBA" id="ARBA00022490"/>
    </source>
</evidence>
<dbReference type="InterPro" id="IPR051476">
    <property type="entry name" value="Bac_ResReg_Asp_Phosphatase"/>
</dbReference>
<dbReference type="PANTHER" id="PTHR46630">
    <property type="entry name" value="TETRATRICOPEPTIDE REPEAT PROTEIN 29"/>
    <property type="match status" value="1"/>
</dbReference>
<evidence type="ECO:0000256" key="1">
    <source>
        <dbReference type="ARBA" id="ARBA00004496"/>
    </source>
</evidence>
<dbReference type="SMART" id="SM00028">
    <property type="entry name" value="TPR"/>
    <property type="match status" value="4"/>
</dbReference>
<sequence length="564" mass="66614">MMKYTQITFQLIGKLFLFIVLAGCQQNDKYTALLLQADSIMNVRPDSALALLNLIQFPQEMKTADRALYSLLFTQAEQKNRISHTNDSLIRIAVDYYKDKDDKEQETKAYYYLGCVYQDIGDIVGATDAFLKALNINPQVINDTERLTMIYENLAECYQSQGFYDKAMEMYRISYKTNINHNEEKNILFSLQGIGEVFMYQHQWDSAAYYYNEIIEKSRAIGDSSWISIGISNLAHVYYNQKKYPEAYHTALKSIHNNNEDKENEITSKYILLGDILIQLGQYDSARYYLSLNSIKEDPFLRASRHFSLYELEKKCGKYKEATQYIDTYTTLYDSLREEKNKEEIAKLINSYTIERYKREISEKQKHQTRISISFSILIIISILFIFLMIDRHRKQEYIGLHKSLMKKRGEIMKMQEELNSMDMNHSPNSIQEKENKQNILKQLQKEKFYYSIQLFQKTSYYKTIQELKQKRRIEEKVFTSGERGLLWDCIYQIFSDTMSYLKAQCPELTREDLLYCIFYLLGYSNSIIIICTGSNANALKSRKNRLKNKMTKELYSFIFSTYK</sequence>
<evidence type="ECO:0000256" key="3">
    <source>
        <dbReference type="ARBA" id="ARBA00022737"/>
    </source>
</evidence>
<evidence type="ECO:0000313" key="8">
    <source>
        <dbReference type="EMBL" id="EIY67582.1"/>
    </source>
</evidence>
<dbReference type="Proteomes" id="UP000005150">
    <property type="component" value="Unassembled WGS sequence"/>
</dbReference>
<dbReference type="PATRIC" id="fig|997887.3.peg.1220"/>
<dbReference type="Pfam" id="PF13181">
    <property type="entry name" value="TPR_8"/>
    <property type="match status" value="1"/>
</dbReference>
<comment type="subcellular location">
    <subcellularLocation>
        <location evidence="1">Cytoplasm</location>
    </subcellularLocation>
</comment>
<dbReference type="AlphaFoldDB" id="I8YY95"/>
<dbReference type="InterPro" id="IPR019734">
    <property type="entry name" value="TPR_rpt"/>
</dbReference>
<dbReference type="EMBL" id="AGXV01000015">
    <property type="protein sequence ID" value="EIY67582.1"/>
    <property type="molecule type" value="Genomic_DNA"/>
</dbReference>
<dbReference type="HOGENOM" id="CLU_030491_4_0_10"/>
<feature type="transmembrane region" description="Helical" evidence="7">
    <location>
        <begin position="371"/>
        <end position="390"/>
    </location>
</feature>
<dbReference type="SUPFAM" id="SSF48452">
    <property type="entry name" value="TPR-like"/>
    <property type="match status" value="1"/>
</dbReference>
<keyword evidence="3" id="KW-0677">Repeat</keyword>
<dbReference type="GO" id="GO:0005737">
    <property type="term" value="C:cytoplasm"/>
    <property type="evidence" value="ECO:0007669"/>
    <property type="project" value="UniProtKB-SubCell"/>
</dbReference>
<gene>
    <name evidence="8" type="ORF">HMPREF1071_01156</name>
</gene>
<feature type="repeat" description="TPR" evidence="6">
    <location>
        <begin position="107"/>
        <end position="140"/>
    </location>
</feature>
<evidence type="ECO:0000256" key="6">
    <source>
        <dbReference type="PROSITE-ProRule" id="PRU00339"/>
    </source>
</evidence>
<keyword evidence="7" id="KW-0472">Membrane</keyword>
<organism evidence="8 9">
    <name type="scientific">Bacteroides salyersiae CL02T12C01</name>
    <dbReference type="NCBI Taxonomy" id="997887"/>
    <lineage>
        <taxon>Bacteria</taxon>
        <taxon>Pseudomonadati</taxon>
        <taxon>Bacteroidota</taxon>
        <taxon>Bacteroidia</taxon>
        <taxon>Bacteroidales</taxon>
        <taxon>Bacteroidaceae</taxon>
        <taxon>Bacteroides</taxon>
    </lineage>
</organism>
<keyword evidence="7" id="KW-1133">Transmembrane helix</keyword>